<dbReference type="EMBL" id="JABWCS010000204">
    <property type="protein sequence ID" value="NUU60816.1"/>
    <property type="molecule type" value="Genomic_DNA"/>
</dbReference>
<sequence length="59" mass="6949">MLNQKQRRAPIGRRPDQEEYTRITFQQGLDFAINAKRSEGLRERTLTPLLMDMDLSTIK</sequence>
<accession>A0A850EKC1</accession>
<dbReference type="AlphaFoldDB" id="A0A850EKC1"/>
<evidence type="ECO:0000313" key="2">
    <source>
        <dbReference type="Proteomes" id="UP000564806"/>
    </source>
</evidence>
<dbReference type="Proteomes" id="UP000564806">
    <property type="component" value="Unassembled WGS sequence"/>
</dbReference>
<dbReference type="RefSeq" id="WP_175371383.1">
    <property type="nucleotide sequence ID" value="NZ_JABWCS010000204.1"/>
</dbReference>
<comment type="caution">
    <text evidence="1">The sequence shown here is derived from an EMBL/GenBank/DDBJ whole genome shotgun (WGS) entry which is preliminary data.</text>
</comment>
<evidence type="ECO:0000313" key="1">
    <source>
        <dbReference type="EMBL" id="NUU60816.1"/>
    </source>
</evidence>
<protein>
    <submittedName>
        <fullName evidence="1">Uncharacterized protein</fullName>
    </submittedName>
</protein>
<gene>
    <name evidence="1" type="ORF">HPT30_10705</name>
</gene>
<name>A0A850EKC1_9BACL</name>
<organism evidence="1 2">
    <name type="scientific">Paenibacillus agri</name>
    <dbReference type="NCBI Taxonomy" id="2744309"/>
    <lineage>
        <taxon>Bacteria</taxon>
        <taxon>Bacillati</taxon>
        <taxon>Bacillota</taxon>
        <taxon>Bacilli</taxon>
        <taxon>Bacillales</taxon>
        <taxon>Paenibacillaceae</taxon>
        <taxon>Paenibacillus</taxon>
    </lineage>
</organism>
<reference evidence="1" key="1">
    <citation type="submission" date="2020-06" db="EMBL/GenBank/DDBJ databases">
        <title>Paenibacillus sp. nov., isolated from soil.</title>
        <authorList>
            <person name="Seo Y.L."/>
        </authorList>
    </citation>
    <scope>NUCLEOTIDE SEQUENCE [LARGE SCALE GENOMIC DNA]</scope>
    <source>
        <strain evidence="1">JW14</strain>
    </source>
</reference>
<proteinExistence type="predicted"/>
<keyword evidence="2" id="KW-1185">Reference proteome</keyword>